<sequence length="120" mass="12715">MSLNGSQRDHVFSIAHLIEMARCQLGATCWRGVSRGASGLPLREQVRSYLFADDFGGGVVRDNQEVNTYVAQGIGGAVAAILSDDMARANGTTFDISAGSVALATRVLLPSRSLSNKQLC</sequence>
<organism evidence="1 2">
    <name type="scientific">Pseudomonas maioricensis</name>
    <dbReference type="NCBI Taxonomy" id="1766623"/>
    <lineage>
        <taxon>Bacteria</taxon>
        <taxon>Pseudomonadati</taxon>
        <taxon>Pseudomonadota</taxon>
        <taxon>Gammaproteobacteria</taxon>
        <taxon>Pseudomonadales</taxon>
        <taxon>Pseudomonadaceae</taxon>
        <taxon>Pseudomonas</taxon>
    </lineage>
</organism>
<comment type="caution">
    <text evidence="1">The sequence shown here is derived from an EMBL/GenBank/DDBJ whole genome shotgun (WGS) entry which is preliminary data.</text>
</comment>
<proteinExistence type="predicted"/>
<gene>
    <name evidence="1" type="ORF">AUC61_15840</name>
</gene>
<evidence type="ECO:0000313" key="2">
    <source>
        <dbReference type="Proteomes" id="UP001320513"/>
    </source>
</evidence>
<name>A0ABS9ZK98_9PSED</name>
<accession>A0ABS9ZK98</accession>
<dbReference type="EMBL" id="LOHG01000009">
    <property type="protein sequence ID" value="MCI8211005.1"/>
    <property type="molecule type" value="Genomic_DNA"/>
</dbReference>
<protein>
    <submittedName>
        <fullName evidence="1">Uncharacterized protein</fullName>
    </submittedName>
</protein>
<dbReference type="Proteomes" id="UP001320513">
    <property type="component" value="Unassembled WGS sequence"/>
</dbReference>
<keyword evidence="2" id="KW-1185">Reference proteome</keyword>
<evidence type="ECO:0000313" key="1">
    <source>
        <dbReference type="EMBL" id="MCI8211005.1"/>
    </source>
</evidence>
<reference evidence="1 2" key="1">
    <citation type="submission" date="2015-12" db="EMBL/GenBank/DDBJ databases">
        <title>Phylogenomics in the description of a new species in the Pseudomonas syringae group.</title>
        <authorList>
            <person name="Busquets A."/>
            <person name="Gomila M."/>
            <person name="Beiki F."/>
            <person name="Rahimian H."/>
            <person name="Mulet M."/>
            <person name="Sanchez D."/>
            <person name="Garcia-Valdes E."/>
            <person name="Lalucat J."/>
        </authorList>
    </citation>
    <scope>NUCLEOTIDE SEQUENCE [LARGE SCALE GENOMIC DNA]</scope>
    <source>
        <strain evidence="1 2">S25</strain>
    </source>
</reference>